<feature type="compositionally biased region" description="Basic residues" evidence="8">
    <location>
        <begin position="172"/>
        <end position="195"/>
    </location>
</feature>
<evidence type="ECO:0000256" key="3">
    <source>
        <dbReference type="ARBA" id="ARBA00007336"/>
    </source>
</evidence>
<reference evidence="9 10" key="1">
    <citation type="submission" date="2018-11" db="EMBL/GenBank/DDBJ databases">
        <authorList>
            <consortium name="Pathogen Informatics"/>
        </authorList>
    </citation>
    <scope>NUCLEOTIDE SEQUENCE [LARGE SCALE GENOMIC DNA]</scope>
</reference>
<dbReference type="GO" id="GO:0030687">
    <property type="term" value="C:preribosome, large subunit precursor"/>
    <property type="evidence" value="ECO:0007669"/>
    <property type="project" value="TreeGrafter"/>
</dbReference>
<gene>
    <name evidence="9" type="ORF">DME_LOCUS1709</name>
</gene>
<keyword evidence="4" id="KW-0690">Ribosome biogenesis</keyword>
<evidence type="ECO:0000256" key="2">
    <source>
        <dbReference type="ARBA" id="ARBA00004604"/>
    </source>
</evidence>
<dbReference type="GO" id="GO:0042273">
    <property type="term" value="P:ribosomal large subunit biogenesis"/>
    <property type="evidence" value="ECO:0007669"/>
    <property type="project" value="TreeGrafter"/>
</dbReference>
<dbReference type="AlphaFoldDB" id="A0A3P7SAJ2"/>
<evidence type="ECO:0000256" key="7">
    <source>
        <dbReference type="SAM" id="Coils"/>
    </source>
</evidence>
<dbReference type="GO" id="GO:0005730">
    <property type="term" value="C:nucleolus"/>
    <property type="evidence" value="ECO:0007669"/>
    <property type="project" value="UniProtKB-SubCell"/>
</dbReference>
<evidence type="ECO:0000313" key="10">
    <source>
        <dbReference type="Proteomes" id="UP000274756"/>
    </source>
</evidence>
<evidence type="ECO:0000256" key="1">
    <source>
        <dbReference type="ARBA" id="ARBA00003387"/>
    </source>
</evidence>
<comment type="function">
    <text evidence="1">Required for the processing of the 27S pre-rRNA.</text>
</comment>
<dbReference type="Proteomes" id="UP000274756">
    <property type="component" value="Unassembled WGS sequence"/>
</dbReference>
<keyword evidence="10" id="KW-1185">Reference proteome</keyword>
<dbReference type="GO" id="GO:0034399">
    <property type="term" value="C:nuclear periphery"/>
    <property type="evidence" value="ECO:0007669"/>
    <property type="project" value="TreeGrafter"/>
</dbReference>
<organism evidence="9 10">
    <name type="scientific">Dracunculus medinensis</name>
    <name type="common">Guinea worm</name>
    <dbReference type="NCBI Taxonomy" id="318479"/>
    <lineage>
        <taxon>Eukaryota</taxon>
        <taxon>Metazoa</taxon>
        <taxon>Ecdysozoa</taxon>
        <taxon>Nematoda</taxon>
        <taxon>Chromadorea</taxon>
        <taxon>Rhabditida</taxon>
        <taxon>Spirurina</taxon>
        <taxon>Dracunculoidea</taxon>
        <taxon>Dracunculidae</taxon>
        <taxon>Dracunculus</taxon>
    </lineage>
</organism>
<dbReference type="Pfam" id="PF05890">
    <property type="entry name" value="Ebp2"/>
    <property type="match status" value="1"/>
</dbReference>
<evidence type="ECO:0000256" key="8">
    <source>
        <dbReference type="SAM" id="MobiDB-lite"/>
    </source>
</evidence>
<dbReference type="STRING" id="318479.A0A3P7SAJ2"/>
<accession>A0A3P7SAJ2</accession>
<evidence type="ECO:0000313" key="9">
    <source>
        <dbReference type="EMBL" id="VDN51736.1"/>
    </source>
</evidence>
<feature type="region of interest" description="Disordered" evidence="8">
    <location>
        <begin position="152"/>
        <end position="195"/>
    </location>
</feature>
<keyword evidence="5 7" id="KW-0175">Coiled coil</keyword>
<protein>
    <recommendedName>
        <fullName evidence="11">rRNA-processing protein EBP2</fullName>
    </recommendedName>
</protein>
<comment type="subcellular location">
    <subcellularLocation>
        <location evidence="2">Nucleus</location>
        <location evidence="2">Nucleolus</location>
    </subcellularLocation>
</comment>
<dbReference type="EMBL" id="UYYG01000029">
    <property type="protein sequence ID" value="VDN51736.1"/>
    <property type="molecule type" value="Genomic_DNA"/>
</dbReference>
<dbReference type="OrthoDB" id="443772at2759"/>
<dbReference type="PANTHER" id="PTHR13028">
    <property type="entry name" value="RRNA PROCESSING PROTEIN EBNA1-BINDING PROTEIN-RELATED"/>
    <property type="match status" value="1"/>
</dbReference>
<feature type="coiled-coil region" evidence="7">
    <location>
        <begin position="30"/>
        <end position="119"/>
    </location>
</feature>
<name>A0A3P7SAJ2_DRAME</name>
<sequence>MKLKIGEFQKRMPWIETLDITVENEMNTIYKQAKKAAEIAIQRLKQMKMKVFRPSDYFAEMVKSDTHMQKVRQRIADIREGKERQENIRRLREEKKFAAKVQREVIENRQNEKKKLKEAVMKHRKGLKGQLEEMLNNAKSLQIYDDKTDATSHLKKKDNQMRNGVKCSKLSRNARNKKFGFGGQKKRSKNNTKER</sequence>
<keyword evidence="6" id="KW-0539">Nucleus</keyword>
<dbReference type="PANTHER" id="PTHR13028:SF0">
    <property type="entry name" value="RRNA-PROCESSING PROTEIN EBP2-RELATED"/>
    <property type="match status" value="1"/>
</dbReference>
<comment type="similarity">
    <text evidence="3">Belongs to the EBP2 family.</text>
</comment>
<evidence type="ECO:0000256" key="6">
    <source>
        <dbReference type="ARBA" id="ARBA00023242"/>
    </source>
</evidence>
<evidence type="ECO:0000256" key="5">
    <source>
        <dbReference type="ARBA" id="ARBA00023054"/>
    </source>
</evidence>
<dbReference type="GO" id="GO:0006364">
    <property type="term" value="P:rRNA processing"/>
    <property type="evidence" value="ECO:0007669"/>
    <property type="project" value="TreeGrafter"/>
</dbReference>
<proteinExistence type="inferred from homology"/>
<evidence type="ECO:0000256" key="4">
    <source>
        <dbReference type="ARBA" id="ARBA00022517"/>
    </source>
</evidence>
<evidence type="ECO:0008006" key="11">
    <source>
        <dbReference type="Google" id="ProtNLM"/>
    </source>
</evidence>
<dbReference type="InterPro" id="IPR008610">
    <property type="entry name" value="Ebp2"/>
</dbReference>